<evidence type="ECO:0000313" key="6">
    <source>
        <dbReference type="Proteomes" id="UP000029734"/>
    </source>
</evidence>
<comment type="caution">
    <text evidence="5">The sequence shown here is derived from an EMBL/GenBank/DDBJ whole genome shotgun (WGS) entry which is preliminary data.</text>
</comment>
<dbReference type="PROSITE" id="PS00041">
    <property type="entry name" value="HTH_ARAC_FAMILY_1"/>
    <property type="match status" value="1"/>
</dbReference>
<dbReference type="PANTHER" id="PTHR43280:SF2">
    <property type="entry name" value="HTH-TYPE TRANSCRIPTIONAL REGULATOR EXSA"/>
    <property type="match status" value="1"/>
</dbReference>
<dbReference type="RefSeq" id="WP_036649028.1">
    <property type="nucleotide sequence ID" value="NZ_JQCR01000002.1"/>
</dbReference>
<dbReference type="InterPro" id="IPR018060">
    <property type="entry name" value="HTH_AraC"/>
</dbReference>
<dbReference type="Proteomes" id="UP000029734">
    <property type="component" value="Unassembled WGS sequence"/>
</dbReference>
<dbReference type="InterPro" id="IPR009057">
    <property type="entry name" value="Homeodomain-like_sf"/>
</dbReference>
<dbReference type="InterPro" id="IPR018062">
    <property type="entry name" value="HTH_AraC-typ_CS"/>
</dbReference>
<dbReference type="SMART" id="SM00342">
    <property type="entry name" value="HTH_ARAC"/>
    <property type="match status" value="1"/>
</dbReference>
<dbReference type="PANTHER" id="PTHR43280">
    <property type="entry name" value="ARAC-FAMILY TRANSCRIPTIONAL REGULATOR"/>
    <property type="match status" value="1"/>
</dbReference>
<organism evidence="5 6">
    <name type="scientific">Paenibacillus wynnii</name>
    <dbReference type="NCBI Taxonomy" id="268407"/>
    <lineage>
        <taxon>Bacteria</taxon>
        <taxon>Bacillati</taxon>
        <taxon>Bacillota</taxon>
        <taxon>Bacilli</taxon>
        <taxon>Bacillales</taxon>
        <taxon>Paenibacillaceae</taxon>
        <taxon>Paenibacillus</taxon>
    </lineage>
</organism>
<keyword evidence="3" id="KW-0804">Transcription</keyword>
<keyword evidence="2" id="KW-0238">DNA-binding</keyword>
<reference evidence="5 6" key="1">
    <citation type="submission" date="2014-08" db="EMBL/GenBank/DDBJ databases">
        <authorList>
            <person name="den Bakker H.C."/>
        </authorList>
    </citation>
    <scope>NUCLEOTIDE SEQUENCE [LARGE SCALE GENOMIC DNA]</scope>
    <source>
        <strain evidence="5 6">DSM 18334</strain>
    </source>
</reference>
<evidence type="ECO:0000259" key="4">
    <source>
        <dbReference type="PROSITE" id="PS01124"/>
    </source>
</evidence>
<evidence type="ECO:0000313" key="5">
    <source>
        <dbReference type="EMBL" id="KGE18779.1"/>
    </source>
</evidence>
<gene>
    <name evidence="5" type="ORF">PWYN_04900</name>
</gene>
<dbReference type="GO" id="GO:0043565">
    <property type="term" value="F:sequence-specific DNA binding"/>
    <property type="evidence" value="ECO:0007669"/>
    <property type="project" value="InterPro"/>
</dbReference>
<keyword evidence="1" id="KW-0805">Transcription regulation</keyword>
<dbReference type="GO" id="GO:0003700">
    <property type="term" value="F:DNA-binding transcription factor activity"/>
    <property type="evidence" value="ECO:0007669"/>
    <property type="project" value="InterPro"/>
</dbReference>
<dbReference type="Pfam" id="PF12833">
    <property type="entry name" value="HTH_18"/>
    <property type="match status" value="1"/>
</dbReference>
<dbReference type="eggNOG" id="COG2207">
    <property type="taxonomic scope" value="Bacteria"/>
</dbReference>
<dbReference type="SUPFAM" id="SSF46689">
    <property type="entry name" value="Homeodomain-like"/>
    <property type="match status" value="2"/>
</dbReference>
<proteinExistence type="predicted"/>
<dbReference type="Gene3D" id="1.10.10.60">
    <property type="entry name" value="Homeodomain-like"/>
    <property type="match status" value="2"/>
</dbReference>
<dbReference type="OrthoDB" id="9809338at2"/>
<keyword evidence="6" id="KW-1185">Reference proteome</keyword>
<dbReference type="AlphaFoldDB" id="A0A098M881"/>
<dbReference type="STRING" id="268407.PWYN_04900"/>
<dbReference type="InterPro" id="IPR014710">
    <property type="entry name" value="RmlC-like_jellyroll"/>
</dbReference>
<dbReference type="SUPFAM" id="SSF51215">
    <property type="entry name" value="Regulatory protein AraC"/>
    <property type="match status" value="1"/>
</dbReference>
<protein>
    <submittedName>
        <fullName evidence="5">AraC family transcriptional regulator</fullName>
    </submittedName>
</protein>
<dbReference type="EMBL" id="JQCR01000002">
    <property type="protein sequence ID" value="KGE18779.1"/>
    <property type="molecule type" value="Genomic_DNA"/>
</dbReference>
<name>A0A098M881_9BACL</name>
<dbReference type="Gene3D" id="2.60.120.10">
    <property type="entry name" value="Jelly Rolls"/>
    <property type="match status" value="1"/>
</dbReference>
<evidence type="ECO:0000256" key="2">
    <source>
        <dbReference type="ARBA" id="ARBA00023125"/>
    </source>
</evidence>
<reference evidence="5 6" key="2">
    <citation type="submission" date="2014-10" db="EMBL/GenBank/DDBJ databases">
        <title>Comparative genomics of the Paenibacillus odorifer group.</title>
        <authorList>
            <person name="Tsai Y.-C."/>
            <person name="Martin N."/>
            <person name="Korlach J."/>
            <person name="Wiedmann M."/>
        </authorList>
    </citation>
    <scope>NUCLEOTIDE SEQUENCE [LARGE SCALE GENOMIC DNA]</scope>
    <source>
        <strain evidence="5 6">DSM 18334</strain>
    </source>
</reference>
<evidence type="ECO:0000256" key="3">
    <source>
        <dbReference type="ARBA" id="ARBA00023163"/>
    </source>
</evidence>
<dbReference type="PROSITE" id="PS01124">
    <property type="entry name" value="HTH_ARAC_FAMILY_2"/>
    <property type="match status" value="1"/>
</dbReference>
<accession>A0A098M881</accession>
<dbReference type="eggNOG" id="COG0662">
    <property type="taxonomic scope" value="Bacteria"/>
</dbReference>
<feature type="domain" description="HTH araC/xylS-type" evidence="4">
    <location>
        <begin position="192"/>
        <end position="290"/>
    </location>
</feature>
<sequence length="293" mass="34533">MKSHLKMGYNYNGLKTSFDFAYQITTTKNNWNIFHSHEGMEFLYVHEGNGHAIIDQKIVEIGPRTLVYFQPFQLHGTKVFLEHSAVYIRSILSFEPSEVETYLQPFHALKTFFQQIWKTKLVTQIITELPIGNPIESLYRHYNHILNNCSPNEKDEEFSLLIISFLQYVKTVWPEQMQNMNQGSSTHQTYIERIMTWIEENYTVEFQLELLSKELHLSQHYISHLFQNSTGTTITQYLIARRMRQACWLLKNSTLPIHQICQHVGLTNVSYFCKKFKDYTGRTPLSYRSGKAI</sequence>
<evidence type="ECO:0000256" key="1">
    <source>
        <dbReference type="ARBA" id="ARBA00023015"/>
    </source>
</evidence>
<dbReference type="InterPro" id="IPR037923">
    <property type="entry name" value="HTH-like"/>
</dbReference>